<dbReference type="InterPro" id="IPR011051">
    <property type="entry name" value="RmlC_Cupin_sf"/>
</dbReference>
<evidence type="ECO:0000259" key="2">
    <source>
        <dbReference type="Pfam" id="PF07883"/>
    </source>
</evidence>
<dbReference type="PANTHER" id="PTHR35848:SF9">
    <property type="entry name" value="SLL1358 PROTEIN"/>
    <property type="match status" value="1"/>
</dbReference>
<reference evidence="3 4" key="1">
    <citation type="submission" date="2020-01" db="EMBL/GenBank/DDBJ databases">
        <title>Natronorubrum sp. JWXQ-INN 674 isolated from Inner Mongolia Autonomous Region of China.</title>
        <authorList>
            <person name="Xue Q."/>
        </authorList>
    </citation>
    <scope>NUCLEOTIDE SEQUENCE [LARGE SCALE GENOMIC DNA]</scope>
    <source>
        <strain evidence="3 4">JWXQ-INN-674</strain>
    </source>
</reference>
<gene>
    <name evidence="3" type="ORF">GS429_21215</name>
</gene>
<protein>
    <submittedName>
        <fullName evidence="3">Cupin domain-containing protein</fullName>
    </submittedName>
</protein>
<comment type="caution">
    <text evidence="3">The sequence shown here is derived from an EMBL/GenBank/DDBJ whole genome shotgun (WGS) entry which is preliminary data.</text>
</comment>
<evidence type="ECO:0000256" key="1">
    <source>
        <dbReference type="ARBA" id="ARBA00022723"/>
    </source>
</evidence>
<dbReference type="InterPro" id="IPR013096">
    <property type="entry name" value="Cupin_2"/>
</dbReference>
<dbReference type="InterPro" id="IPR051610">
    <property type="entry name" value="GPI/OXD"/>
</dbReference>
<keyword evidence="4" id="KW-1185">Reference proteome</keyword>
<dbReference type="PANTHER" id="PTHR35848">
    <property type="entry name" value="OXALATE-BINDING PROTEIN"/>
    <property type="match status" value="1"/>
</dbReference>
<dbReference type="SUPFAM" id="SSF51182">
    <property type="entry name" value="RmlC-like cupins"/>
    <property type="match status" value="1"/>
</dbReference>
<dbReference type="RefSeq" id="WP_160067943.1">
    <property type="nucleotide sequence ID" value="NZ_WUYX01000071.1"/>
</dbReference>
<dbReference type="EMBL" id="WUYX01000071">
    <property type="protein sequence ID" value="MXV64546.1"/>
    <property type="molecule type" value="Genomic_DNA"/>
</dbReference>
<dbReference type="Proteomes" id="UP000434101">
    <property type="component" value="Unassembled WGS sequence"/>
</dbReference>
<feature type="domain" description="Cupin type-2" evidence="2">
    <location>
        <begin position="38"/>
        <end position="112"/>
    </location>
</feature>
<dbReference type="Pfam" id="PF07883">
    <property type="entry name" value="Cupin_2"/>
    <property type="match status" value="1"/>
</dbReference>
<dbReference type="OrthoDB" id="190812at2157"/>
<sequence length="167" mass="18289">MEHVAIDDIDSEPYDDLHADRRSLTDPLGADGVAITRYVLEPGERFSGSVHAHMDQEEVFVVLEGEATFETWTGEGDTNIEVTVGENEVVRFPPGEFQSGRNAGDDRVVALALGAPRKTEDIRIARIPVLDDRNVACPDCECDHMRISSADDAEFECPACAATLDLE</sequence>
<evidence type="ECO:0000313" key="3">
    <source>
        <dbReference type="EMBL" id="MXV64546.1"/>
    </source>
</evidence>
<dbReference type="AlphaFoldDB" id="A0A6B0VUG4"/>
<dbReference type="GO" id="GO:0046872">
    <property type="term" value="F:metal ion binding"/>
    <property type="evidence" value="ECO:0007669"/>
    <property type="project" value="UniProtKB-KW"/>
</dbReference>
<dbReference type="Gene3D" id="2.60.120.10">
    <property type="entry name" value="Jelly Rolls"/>
    <property type="match status" value="1"/>
</dbReference>
<keyword evidence="1" id="KW-0479">Metal-binding</keyword>
<organism evidence="3 4">
    <name type="scientific">Natronorubrum halalkaliphilum</name>
    <dbReference type="NCBI Taxonomy" id="2691917"/>
    <lineage>
        <taxon>Archaea</taxon>
        <taxon>Methanobacteriati</taxon>
        <taxon>Methanobacteriota</taxon>
        <taxon>Stenosarchaea group</taxon>
        <taxon>Halobacteria</taxon>
        <taxon>Halobacteriales</taxon>
        <taxon>Natrialbaceae</taxon>
        <taxon>Natronorubrum</taxon>
    </lineage>
</organism>
<dbReference type="InterPro" id="IPR014710">
    <property type="entry name" value="RmlC-like_jellyroll"/>
</dbReference>
<accession>A0A6B0VUG4</accession>
<evidence type="ECO:0000313" key="4">
    <source>
        <dbReference type="Proteomes" id="UP000434101"/>
    </source>
</evidence>
<name>A0A6B0VUG4_9EURY</name>
<proteinExistence type="predicted"/>